<gene>
    <name evidence="1" type="ORF">Nepgr_032611</name>
</gene>
<organism evidence="1 2">
    <name type="scientific">Nepenthes gracilis</name>
    <name type="common">Slender pitcher plant</name>
    <dbReference type="NCBI Taxonomy" id="150966"/>
    <lineage>
        <taxon>Eukaryota</taxon>
        <taxon>Viridiplantae</taxon>
        <taxon>Streptophyta</taxon>
        <taxon>Embryophyta</taxon>
        <taxon>Tracheophyta</taxon>
        <taxon>Spermatophyta</taxon>
        <taxon>Magnoliopsida</taxon>
        <taxon>eudicotyledons</taxon>
        <taxon>Gunneridae</taxon>
        <taxon>Pentapetalae</taxon>
        <taxon>Caryophyllales</taxon>
        <taxon>Nepenthaceae</taxon>
        <taxon>Nepenthes</taxon>
    </lineage>
</organism>
<reference evidence="1" key="1">
    <citation type="submission" date="2023-05" db="EMBL/GenBank/DDBJ databases">
        <title>Nepenthes gracilis genome sequencing.</title>
        <authorList>
            <person name="Fukushima K."/>
        </authorList>
    </citation>
    <scope>NUCLEOTIDE SEQUENCE</scope>
    <source>
        <strain evidence="1">SING2019-196</strain>
    </source>
</reference>
<protein>
    <submittedName>
        <fullName evidence="1">Uncharacterized protein</fullName>
    </submittedName>
</protein>
<dbReference type="EMBL" id="BSYO01000039">
    <property type="protein sequence ID" value="GMH30768.1"/>
    <property type="molecule type" value="Genomic_DNA"/>
</dbReference>
<sequence>MADSLPAMACPPVEPPYSTWDLSPTLLSSSHPLAAQQTSIFLPTLALAPSPALDLTSLPHPSSPVTLPSPLYPCPESSLVNTFTFPPLSGNKGLALPSVLVASCPSDGVSPHLGTDVAVGASSDASSPTDLAANLVDTKLIPKPWSSWADNVQGKVAPEAPLPEKIKLKSCTDPSTDLDSYIEVGVDYQCKPVRCSDCQKFGHSRCQPKMMYKATGRLLAKPLSICSCTPQKPKFPQIHVKDNTTAISTSNSFDILLDEDGSSNLVKPSDIPQSMGNPTSLDTQINSIENPSHRVVMDGLVSPDTINTYIDPVPPESSVTNMSNEEILSNKNSFANLPLQLSQAEFDIHVAVSCDLDEVSTCSKAGI</sequence>
<dbReference type="AlphaFoldDB" id="A0AAD3TIY8"/>
<accession>A0AAD3TIY8</accession>
<evidence type="ECO:0000313" key="2">
    <source>
        <dbReference type="Proteomes" id="UP001279734"/>
    </source>
</evidence>
<comment type="caution">
    <text evidence="1">The sequence shown here is derived from an EMBL/GenBank/DDBJ whole genome shotgun (WGS) entry which is preliminary data.</text>
</comment>
<keyword evidence="2" id="KW-1185">Reference proteome</keyword>
<name>A0AAD3TIY8_NEPGR</name>
<dbReference type="Proteomes" id="UP001279734">
    <property type="component" value="Unassembled WGS sequence"/>
</dbReference>
<proteinExistence type="predicted"/>
<evidence type="ECO:0000313" key="1">
    <source>
        <dbReference type="EMBL" id="GMH30768.1"/>
    </source>
</evidence>